<protein>
    <recommendedName>
        <fullName evidence="8">SAICAR synthetase/ADE2 N-terminal domain-containing protein</fullName>
    </recommendedName>
</protein>
<dbReference type="GO" id="GO:0005524">
    <property type="term" value="F:ATP binding"/>
    <property type="evidence" value="ECO:0007669"/>
    <property type="project" value="UniProtKB-KW"/>
</dbReference>
<gene>
    <name evidence="9" type="ORF">MONBRDRAFT_34384</name>
</gene>
<keyword evidence="5" id="KW-0547">Nucleotide-binding</keyword>
<evidence type="ECO:0000256" key="2">
    <source>
        <dbReference type="ARBA" id="ARBA00004747"/>
    </source>
</evidence>
<evidence type="ECO:0000256" key="5">
    <source>
        <dbReference type="ARBA" id="ARBA00022741"/>
    </source>
</evidence>
<dbReference type="GeneID" id="5895284"/>
<comment type="pathway">
    <text evidence="1">Purine metabolism; IMP biosynthesis via de novo pathway; 5-amino-1-(5-phospho-D-ribosyl)imidazole-4-carboxamide from 5-amino-1-(5-phospho-D-ribosyl)imidazole-4-carboxylate: step 1/2.</text>
</comment>
<dbReference type="AlphaFoldDB" id="A9VBB9"/>
<evidence type="ECO:0000256" key="4">
    <source>
        <dbReference type="ARBA" id="ARBA00022598"/>
    </source>
</evidence>
<dbReference type="PROSITE" id="PS01058">
    <property type="entry name" value="SAICAR_SYNTHETASE_2"/>
    <property type="match status" value="1"/>
</dbReference>
<dbReference type="EMBL" id="CH991576">
    <property type="protein sequence ID" value="EDQ85161.1"/>
    <property type="molecule type" value="Genomic_DNA"/>
</dbReference>
<proteinExistence type="inferred from homology"/>
<dbReference type="FunFam" id="3.30.470.20:FF:000020">
    <property type="entry name" value="Probable multifunctional protein ADE2"/>
    <property type="match status" value="1"/>
</dbReference>
<dbReference type="InterPro" id="IPR050089">
    <property type="entry name" value="SAICAR_synthetase"/>
</dbReference>
<evidence type="ECO:0000256" key="1">
    <source>
        <dbReference type="ARBA" id="ARBA00004672"/>
    </source>
</evidence>
<dbReference type="PROSITE" id="PS01057">
    <property type="entry name" value="SAICAR_SYNTHETASE_1"/>
    <property type="match status" value="1"/>
</dbReference>
<dbReference type="InterPro" id="IPR028923">
    <property type="entry name" value="SAICAR_synt/ADE2_N"/>
</dbReference>
<evidence type="ECO:0000259" key="8">
    <source>
        <dbReference type="Pfam" id="PF01259"/>
    </source>
</evidence>
<evidence type="ECO:0000256" key="7">
    <source>
        <dbReference type="ARBA" id="ARBA00022840"/>
    </source>
</evidence>
<keyword evidence="6" id="KW-0658">Purine biosynthesis</keyword>
<keyword evidence="4" id="KW-0436">Ligase</keyword>
<comment type="similarity">
    <text evidence="3">In the N-terminal section; belongs to the SAICAR synthetase family.</text>
</comment>
<dbReference type="Proteomes" id="UP000001357">
    <property type="component" value="Unassembled WGS sequence"/>
</dbReference>
<comment type="pathway">
    <text evidence="2">Purine metabolism; IMP biosynthesis via de novo pathway; 5-amino-1-(5-phospho-D-ribosyl)imidazole-4-carboxylate from 5-amino-1-(5-phospho-D-ribosyl)imidazole (carboxylase route): step 1/1.</text>
</comment>
<dbReference type="PANTHER" id="PTHR43599:SF3">
    <property type="entry name" value="SI:DKEY-6E2.2"/>
    <property type="match status" value="1"/>
</dbReference>
<organism evidence="9 10">
    <name type="scientific">Monosiga brevicollis</name>
    <name type="common">Choanoflagellate</name>
    <dbReference type="NCBI Taxonomy" id="81824"/>
    <lineage>
        <taxon>Eukaryota</taxon>
        <taxon>Choanoflagellata</taxon>
        <taxon>Craspedida</taxon>
        <taxon>Salpingoecidae</taxon>
        <taxon>Monosiga</taxon>
    </lineage>
</organism>
<dbReference type="GO" id="GO:0006189">
    <property type="term" value="P:'de novo' IMP biosynthetic process"/>
    <property type="evidence" value="ECO:0007669"/>
    <property type="project" value="UniProtKB-UniPathway"/>
</dbReference>
<dbReference type="PANTHER" id="PTHR43599">
    <property type="entry name" value="MULTIFUNCTIONAL PROTEIN ADE2"/>
    <property type="match status" value="1"/>
</dbReference>
<dbReference type="SUPFAM" id="SSF56104">
    <property type="entry name" value="SAICAR synthase-like"/>
    <property type="match status" value="1"/>
</dbReference>
<feature type="domain" description="SAICAR synthetase/ADE2 N-terminal" evidence="8">
    <location>
        <begin position="8"/>
        <end position="243"/>
    </location>
</feature>
<dbReference type="STRING" id="81824.A9VBB9"/>
<dbReference type="GO" id="GO:0004639">
    <property type="term" value="F:phosphoribosylaminoimidazolesuccinocarboxamide synthase activity"/>
    <property type="evidence" value="ECO:0007669"/>
    <property type="project" value="InterPro"/>
</dbReference>
<dbReference type="KEGG" id="mbr:MONBRDRAFT_34384"/>
<evidence type="ECO:0000313" key="10">
    <source>
        <dbReference type="Proteomes" id="UP000001357"/>
    </source>
</evidence>
<dbReference type="Pfam" id="PF01259">
    <property type="entry name" value="SAICAR_synt"/>
    <property type="match status" value="1"/>
</dbReference>
<reference evidence="9 10" key="1">
    <citation type="journal article" date="2008" name="Nature">
        <title>The genome of the choanoflagellate Monosiga brevicollis and the origin of metazoans.</title>
        <authorList>
            <consortium name="JGI Sequencing"/>
            <person name="King N."/>
            <person name="Westbrook M.J."/>
            <person name="Young S.L."/>
            <person name="Kuo A."/>
            <person name="Abedin M."/>
            <person name="Chapman J."/>
            <person name="Fairclough S."/>
            <person name="Hellsten U."/>
            <person name="Isogai Y."/>
            <person name="Letunic I."/>
            <person name="Marr M."/>
            <person name="Pincus D."/>
            <person name="Putnam N."/>
            <person name="Rokas A."/>
            <person name="Wright K.J."/>
            <person name="Zuzow R."/>
            <person name="Dirks W."/>
            <person name="Good M."/>
            <person name="Goodstein D."/>
            <person name="Lemons D."/>
            <person name="Li W."/>
            <person name="Lyons J.B."/>
            <person name="Morris A."/>
            <person name="Nichols S."/>
            <person name="Richter D.J."/>
            <person name="Salamov A."/>
            <person name="Bork P."/>
            <person name="Lim W.A."/>
            <person name="Manning G."/>
            <person name="Miller W.T."/>
            <person name="McGinnis W."/>
            <person name="Shapiro H."/>
            <person name="Tjian R."/>
            <person name="Grigoriev I.V."/>
            <person name="Rokhsar D."/>
        </authorList>
    </citation>
    <scope>NUCLEOTIDE SEQUENCE [LARGE SCALE GENOMIC DNA]</scope>
    <source>
        <strain evidence="10">MX1 / ATCC 50154</strain>
    </source>
</reference>
<name>A9VBB9_MONBE</name>
<accession>A9VBB9</accession>
<sequence>MEMLGKTIVEGKTKVVHQHARNFDQVILVSKDRITAGDGARAHEISGKAKVANDTTCTIFEFLNSVGIPSHFVARSGDMMVAKKVHMIPIECVARRVAYGSYLRRFKTPFPVTEAYRFPTPCLEFFYKDDANHDPQVTKEQLLSNPLLLDEAKQLRLTPKYVEQMELWTRAVFETLERAWAVQGCTLVDMKIEFGIDMQGRLILADVIDNDAWRVWPQGDRRLMKDKQFYRELKTVTDADLTEVLKKYEWVADAVRGFKARRPTACIAVGVDAPNLKGAQTKLQHYSALTPISLTALQTISEPTVVVTSAALFASVASITACPVLIADANTDSAVLREQILRILARDDHVLWCSLHAEQIAATVAAQN</sequence>
<dbReference type="InParanoid" id="A9VBB9"/>
<dbReference type="CDD" id="cd01416">
    <property type="entry name" value="SAICAR_synt_Ade5"/>
    <property type="match status" value="1"/>
</dbReference>
<keyword evidence="10" id="KW-1185">Reference proteome</keyword>
<dbReference type="eggNOG" id="KOG2835">
    <property type="taxonomic scope" value="Eukaryota"/>
</dbReference>
<dbReference type="FunCoup" id="A9VBB9">
    <property type="interactions" value="881"/>
</dbReference>
<keyword evidence="7" id="KW-0067">ATP-binding</keyword>
<dbReference type="UniPathway" id="UPA00074">
    <property type="reaction ID" value="UER00131"/>
</dbReference>
<dbReference type="Gene3D" id="3.30.200.20">
    <property type="entry name" value="Phosphorylase Kinase, domain 1"/>
    <property type="match status" value="1"/>
</dbReference>
<evidence type="ECO:0000256" key="6">
    <source>
        <dbReference type="ARBA" id="ARBA00022755"/>
    </source>
</evidence>
<dbReference type="RefSeq" id="XP_001749986.1">
    <property type="nucleotide sequence ID" value="XM_001749934.1"/>
</dbReference>
<dbReference type="Gene3D" id="3.30.470.20">
    <property type="entry name" value="ATP-grasp fold, B domain"/>
    <property type="match status" value="1"/>
</dbReference>
<dbReference type="HAMAP" id="MF_00137">
    <property type="entry name" value="SAICAR_synth"/>
    <property type="match status" value="1"/>
</dbReference>
<evidence type="ECO:0000313" key="9">
    <source>
        <dbReference type="EMBL" id="EDQ85161.1"/>
    </source>
</evidence>
<evidence type="ECO:0000256" key="3">
    <source>
        <dbReference type="ARBA" id="ARBA00011020"/>
    </source>
</evidence>
<dbReference type="InterPro" id="IPR018236">
    <property type="entry name" value="SAICAR_synthetase_CS"/>
</dbReference>